<organism evidence="3 4">
    <name type="scientific">Tsukamurella paurometabola</name>
    <name type="common">Corynebacterium paurometabolum</name>
    <dbReference type="NCBI Taxonomy" id="2061"/>
    <lineage>
        <taxon>Bacteria</taxon>
        <taxon>Bacillati</taxon>
        <taxon>Actinomycetota</taxon>
        <taxon>Actinomycetes</taxon>
        <taxon>Mycobacteriales</taxon>
        <taxon>Tsukamurellaceae</taxon>
        <taxon>Tsukamurella</taxon>
    </lineage>
</organism>
<evidence type="ECO:0000313" key="3">
    <source>
        <dbReference type="EMBL" id="VDR40597.1"/>
    </source>
</evidence>
<feature type="transmembrane region" description="Helical" evidence="1">
    <location>
        <begin position="322"/>
        <end position="344"/>
    </location>
</feature>
<gene>
    <name evidence="3" type="ORF">NCTC10741_03760</name>
</gene>
<reference evidence="3 4" key="1">
    <citation type="submission" date="2018-12" db="EMBL/GenBank/DDBJ databases">
        <authorList>
            <consortium name="Pathogen Informatics"/>
        </authorList>
    </citation>
    <scope>NUCLEOTIDE SEQUENCE [LARGE SCALE GENOMIC DNA]</scope>
    <source>
        <strain evidence="3 4">NCTC10741</strain>
    </source>
</reference>
<feature type="chain" id="PRO_5038567346" evidence="2">
    <location>
        <begin position="39"/>
        <end position="358"/>
    </location>
</feature>
<keyword evidence="1" id="KW-1133">Transmembrane helix</keyword>
<keyword evidence="1" id="KW-0812">Transmembrane</keyword>
<evidence type="ECO:0000256" key="1">
    <source>
        <dbReference type="SAM" id="Phobius"/>
    </source>
</evidence>
<keyword evidence="1" id="KW-0472">Membrane</keyword>
<accession>A0A3P8KUB8</accession>
<dbReference type="RefSeq" id="WP_126197545.1">
    <property type="nucleotide sequence ID" value="NZ_CP085954.1"/>
</dbReference>
<dbReference type="Pfam" id="PF10092">
    <property type="entry name" value="DUF2330"/>
    <property type="match status" value="1"/>
</dbReference>
<dbReference type="OrthoDB" id="275368at2"/>
<feature type="signal peptide" evidence="2">
    <location>
        <begin position="1"/>
        <end position="38"/>
    </location>
</feature>
<name>A0A3P8KUB8_TSUPA</name>
<sequence length="358" mass="38590">MAHYSESRGSRAIRRLLALSAALLVAVALPVAAPASHACACGAPAMPDGIDATATQELALLSWDGRTETIEMSLDLHSAGDHGALVVPTPAPATITSGSRTTFQELARTTAPRRETRRRIFGVPSLPLMSATPFGDGTPLVLARMRLGAVEAVTLQAGSTAGLQKWLRENGFTLRPEVAATLGGYVADGWSFTALRLVGEDLRGALQPLRMTFASTALVYPMRMSRAARTQQRVTLYFMGPHRVARTDADRSAQTERVDFAGRVRPQDPRLAELARGGDYLTALTYAADPARITRDFTFGRAPSDEPHQRVIVEYVSDGRSMMTTLAVITGAAAALGILTGLAARADRRRRRIRGEWR</sequence>
<protein>
    <submittedName>
        <fullName evidence="3">Uncharacterized protein conserved in bacteria (DUF2330)</fullName>
    </submittedName>
</protein>
<proteinExistence type="predicted"/>
<dbReference type="Proteomes" id="UP000271626">
    <property type="component" value="Chromosome"/>
</dbReference>
<dbReference type="EMBL" id="LR131273">
    <property type="protein sequence ID" value="VDR40597.1"/>
    <property type="molecule type" value="Genomic_DNA"/>
</dbReference>
<evidence type="ECO:0000313" key="4">
    <source>
        <dbReference type="Proteomes" id="UP000271626"/>
    </source>
</evidence>
<dbReference type="InterPro" id="IPR019283">
    <property type="entry name" value="DUF2330"/>
</dbReference>
<dbReference type="AlphaFoldDB" id="A0A3P8KUB8"/>
<keyword evidence="2" id="KW-0732">Signal</keyword>
<evidence type="ECO:0000256" key="2">
    <source>
        <dbReference type="SAM" id="SignalP"/>
    </source>
</evidence>